<evidence type="ECO:0000256" key="6">
    <source>
        <dbReference type="ARBA" id="ARBA00022619"/>
    </source>
</evidence>
<keyword evidence="11" id="KW-0511">Multifunctional enzyme</keyword>
<evidence type="ECO:0000256" key="7">
    <source>
        <dbReference type="ARBA" id="ARBA00022723"/>
    </source>
</evidence>
<evidence type="ECO:0000256" key="12">
    <source>
        <dbReference type="ARBA" id="ARBA00049861"/>
    </source>
</evidence>
<dbReference type="NCBIfam" id="TIGR00326">
    <property type="entry name" value="eubact_ribD"/>
    <property type="match status" value="1"/>
</dbReference>
<evidence type="ECO:0000256" key="5">
    <source>
        <dbReference type="ARBA" id="ARBA00007417"/>
    </source>
</evidence>
<dbReference type="InterPro" id="IPR024072">
    <property type="entry name" value="DHFR-like_dom_sf"/>
</dbReference>
<keyword evidence="6 14" id="KW-0686">Riboflavin biosynthesis</keyword>
<keyword evidence="17" id="KW-1185">Reference proteome</keyword>
<dbReference type="SUPFAM" id="SSF53927">
    <property type="entry name" value="Cytidine deaminase-like"/>
    <property type="match status" value="1"/>
</dbReference>
<dbReference type="Gene3D" id="3.40.430.10">
    <property type="entry name" value="Dihydrofolate Reductase, subunit A"/>
    <property type="match status" value="1"/>
</dbReference>
<evidence type="ECO:0000256" key="10">
    <source>
        <dbReference type="ARBA" id="ARBA00023002"/>
    </source>
</evidence>
<dbReference type="PIRSF" id="PIRSF006769">
    <property type="entry name" value="RibD"/>
    <property type="match status" value="1"/>
</dbReference>
<dbReference type="PANTHER" id="PTHR38011">
    <property type="entry name" value="DIHYDROFOLATE REDUCTASE FAMILY PROTEIN (AFU_ORTHOLOGUE AFUA_8G06820)"/>
    <property type="match status" value="1"/>
</dbReference>
<dbReference type="InterPro" id="IPR011549">
    <property type="entry name" value="RibD_C"/>
</dbReference>
<dbReference type="InterPro" id="IPR050765">
    <property type="entry name" value="Riboflavin_Biosynth_HTPR"/>
</dbReference>
<comment type="pathway">
    <text evidence="2 14">Cofactor biosynthesis; riboflavin biosynthesis; 5-amino-6-(D-ribitylamino)uracil from GTP: step 2/4.</text>
</comment>
<comment type="function">
    <text evidence="1 14">Converts 2,5-diamino-6-(ribosylamino)-4(3h)-pyrimidinone 5'-phosphate into 5-amino-6-(ribosylamino)-2,4(1h,3h)-pyrimidinedione 5'-phosphate.</text>
</comment>
<dbReference type="Gene3D" id="3.40.140.10">
    <property type="entry name" value="Cytidine Deaminase, domain 2"/>
    <property type="match status" value="1"/>
</dbReference>
<name>A0ABT0MCK2_9BACL</name>
<dbReference type="Pfam" id="PF00383">
    <property type="entry name" value="dCMP_cyt_deam_1"/>
    <property type="match status" value="1"/>
</dbReference>
<evidence type="ECO:0000256" key="3">
    <source>
        <dbReference type="ARBA" id="ARBA00004910"/>
    </source>
</evidence>
<dbReference type="InterPro" id="IPR002734">
    <property type="entry name" value="RibDG_C"/>
</dbReference>
<proteinExistence type="inferred from homology"/>
<evidence type="ECO:0000256" key="14">
    <source>
        <dbReference type="PIRNR" id="PIRNR006769"/>
    </source>
</evidence>
<dbReference type="EC" id="1.1.1.193" evidence="14"/>
<dbReference type="GO" id="GO:0008835">
    <property type="term" value="F:diaminohydroxyphosphoribosylaminopyrimidine deaminase activity"/>
    <property type="evidence" value="ECO:0007669"/>
    <property type="project" value="UniProtKB-EC"/>
</dbReference>
<comment type="catalytic activity">
    <reaction evidence="13 14">
        <text>2,5-diamino-6-hydroxy-4-(5-phosphoribosylamino)-pyrimidine + H2O + H(+) = 5-amino-6-(5-phospho-D-ribosylamino)uracil + NH4(+)</text>
        <dbReference type="Rhea" id="RHEA:21868"/>
        <dbReference type="ChEBI" id="CHEBI:15377"/>
        <dbReference type="ChEBI" id="CHEBI:15378"/>
        <dbReference type="ChEBI" id="CHEBI:28938"/>
        <dbReference type="ChEBI" id="CHEBI:58453"/>
        <dbReference type="ChEBI" id="CHEBI:58614"/>
        <dbReference type="EC" id="3.5.4.26"/>
    </reaction>
</comment>
<dbReference type="SUPFAM" id="SSF53597">
    <property type="entry name" value="Dihydrofolate reductase-like"/>
    <property type="match status" value="1"/>
</dbReference>
<dbReference type="EC" id="3.5.4.26" evidence="14"/>
<comment type="pathway">
    <text evidence="3 14">Cofactor biosynthesis; riboflavin biosynthesis; 5-amino-6-(D-ribitylamino)uracil from GTP: step 3/4.</text>
</comment>
<evidence type="ECO:0000256" key="11">
    <source>
        <dbReference type="ARBA" id="ARBA00023268"/>
    </source>
</evidence>
<dbReference type="NCBIfam" id="TIGR00227">
    <property type="entry name" value="ribD_Cterm"/>
    <property type="match status" value="1"/>
</dbReference>
<gene>
    <name evidence="16" type="primary">ribD</name>
    <name evidence="16" type="ORF">M3N64_08560</name>
</gene>
<comment type="catalytic activity">
    <reaction evidence="12 14">
        <text>5-amino-6-(5-phospho-D-ribitylamino)uracil + NADP(+) = 5-amino-6-(5-phospho-D-ribosylamino)uracil + NADPH + H(+)</text>
        <dbReference type="Rhea" id="RHEA:17845"/>
        <dbReference type="ChEBI" id="CHEBI:15378"/>
        <dbReference type="ChEBI" id="CHEBI:57783"/>
        <dbReference type="ChEBI" id="CHEBI:58349"/>
        <dbReference type="ChEBI" id="CHEBI:58421"/>
        <dbReference type="ChEBI" id="CHEBI:58453"/>
        <dbReference type="EC" id="1.1.1.193"/>
    </reaction>
</comment>
<dbReference type="Pfam" id="PF01872">
    <property type="entry name" value="RibD_C"/>
    <property type="match status" value="1"/>
</dbReference>
<keyword evidence="9 14" id="KW-0521">NADP</keyword>
<evidence type="ECO:0000313" key="16">
    <source>
        <dbReference type="EMBL" id="MCL1631999.1"/>
    </source>
</evidence>
<comment type="similarity">
    <text evidence="4 14">In the N-terminal section; belongs to the cytidine and deoxycytidylate deaminase family.</text>
</comment>
<evidence type="ECO:0000256" key="2">
    <source>
        <dbReference type="ARBA" id="ARBA00004882"/>
    </source>
</evidence>
<dbReference type="EMBL" id="JAMAST010000008">
    <property type="protein sequence ID" value="MCL1631999.1"/>
    <property type="molecule type" value="Genomic_DNA"/>
</dbReference>
<comment type="cofactor">
    <cofactor evidence="14">
        <name>Zn(2+)</name>
        <dbReference type="ChEBI" id="CHEBI:29105"/>
    </cofactor>
    <text evidence="14">Binds 1 zinc ion.</text>
</comment>
<keyword evidence="7 14" id="KW-0479">Metal-binding</keyword>
<protein>
    <recommendedName>
        <fullName evidence="14">Riboflavin biosynthesis protein RibD</fullName>
    </recommendedName>
    <domain>
        <recommendedName>
            <fullName evidence="14">Diaminohydroxyphosphoribosylaminopyrimidine deaminase</fullName>
            <shortName evidence="14">DRAP deaminase</shortName>
            <ecNumber evidence="14">3.5.4.26</ecNumber>
        </recommendedName>
        <alternativeName>
            <fullName evidence="14">Riboflavin-specific deaminase</fullName>
        </alternativeName>
    </domain>
    <domain>
        <recommendedName>
            <fullName evidence="14">5-amino-6-(5-phosphoribosylamino)uracil reductase</fullName>
            <ecNumber evidence="14">1.1.1.193</ecNumber>
        </recommendedName>
        <alternativeName>
            <fullName evidence="14">HTP reductase</fullName>
        </alternativeName>
    </domain>
</protein>
<dbReference type="InterPro" id="IPR016192">
    <property type="entry name" value="APOBEC/CMP_deaminase_Zn-bd"/>
</dbReference>
<evidence type="ECO:0000256" key="1">
    <source>
        <dbReference type="ARBA" id="ARBA00002151"/>
    </source>
</evidence>
<dbReference type="CDD" id="cd01284">
    <property type="entry name" value="Riboflavin_deaminase-reductase"/>
    <property type="match status" value="1"/>
</dbReference>
<evidence type="ECO:0000256" key="9">
    <source>
        <dbReference type="ARBA" id="ARBA00022857"/>
    </source>
</evidence>
<dbReference type="PANTHER" id="PTHR38011:SF7">
    <property type="entry name" value="2,5-DIAMINO-6-RIBOSYLAMINO-4(3H)-PYRIMIDINONE 5'-PHOSPHATE REDUCTASE"/>
    <property type="match status" value="1"/>
</dbReference>
<accession>A0ABT0MCK2</accession>
<dbReference type="InterPro" id="IPR016193">
    <property type="entry name" value="Cytidine_deaminase-like"/>
</dbReference>
<dbReference type="InterPro" id="IPR002125">
    <property type="entry name" value="CMP_dCMP_dom"/>
</dbReference>
<dbReference type="PROSITE" id="PS51747">
    <property type="entry name" value="CYT_DCMP_DEAMINASES_2"/>
    <property type="match status" value="1"/>
</dbReference>
<sequence length="355" mass="37995">MRLAIHLAETTRGQTHPNPAVGAVVVSHGRVVGLGVHLKAGEAHAEVHALRMAGERAAGATIYVTLEPCAHTGRTPPCADLIIQKKLKRVVVASTDSNPLVAGKGIARMRAAGITVDTGLMRKEADAVNRFFFHAIRHHSPYVTLKIACSLDGKTATTAGESQWITGEAARRDGQKLREKHDAILVGIGTVAADNPRLTVRAHTEARQPIRIVLDTHLRIDEHALVLTDRSAPTWLITGNNFDREKAARISGGHVRIFNLSQEPIAIREMLAALWENGITSVLVEGGATVHGSFLEARAVNEVVAYVAPKLIGGIDALPAIGGKGMAQLADSVQLTIEHIEQMDDDLKIVASRGD</sequence>
<dbReference type="GO" id="GO:0008703">
    <property type="term" value="F:5-amino-6-(5-phosphoribosylamino)uracil reductase activity"/>
    <property type="evidence" value="ECO:0007669"/>
    <property type="project" value="UniProtKB-EC"/>
</dbReference>
<keyword evidence="14 16" id="KW-0378">Hydrolase</keyword>
<dbReference type="InterPro" id="IPR004794">
    <property type="entry name" value="Eubact_RibD"/>
</dbReference>
<evidence type="ECO:0000256" key="4">
    <source>
        <dbReference type="ARBA" id="ARBA00005259"/>
    </source>
</evidence>
<reference evidence="16 17" key="1">
    <citation type="submission" date="2022-05" db="EMBL/GenBank/DDBJ databases">
        <title>Sporolactobacillus sp nov CPB3-1, isolated from tree bark (Mangifera indica L.).</title>
        <authorList>
            <person name="Phuengjayaem S."/>
            <person name="Tanasupawat S."/>
        </authorList>
    </citation>
    <scope>NUCLEOTIDE SEQUENCE [LARGE SCALE GENOMIC DNA]</scope>
    <source>
        <strain evidence="16 17">CPB3-1</strain>
    </source>
</reference>
<keyword evidence="8 14" id="KW-0862">Zinc</keyword>
<organism evidence="16 17">
    <name type="scientific">Sporolactobacillus mangiferae</name>
    <dbReference type="NCBI Taxonomy" id="2940498"/>
    <lineage>
        <taxon>Bacteria</taxon>
        <taxon>Bacillati</taxon>
        <taxon>Bacillota</taxon>
        <taxon>Bacilli</taxon>
        <taxon>Bacillales</taxon>
        <taxon>Sporolactobacillaceae</taxon>
        <taxon>Sporolactobacillus</taxon>
    </lineage>
</organism>
<dbReference type="Proteomes" id="UP001203004">
    <property type="component" value="Unassembled WGS sequence"/>
</dbReference>
<comment type="similarity">
    <text evidence="5 14">In the C-terminal section; belongs to the HTP reductase family.</text>
</comment>
<keyword evidence="10 14" id="KW-0560">Oxidoreductase</keyword>
<dbReference type="PROSITE" id="PS00903">
    <property type="entry name" value="CYT_DCMP_DEAMINASES_1"/>
    <property type="match status" value="1"/>
</dbReference>
<comment type="caution">
    <text evidence="16">The sequence shown here is derived from an EMBL/GenBank/DDBJ whole genome shotgun (WGS) entry which is preliminary data.</text>
</comment>
<evidence type="ECO:0000256" key="13">
    <source>
        <dbReference type="ARBA" id="ARBA00049886"/>
    </source>
</evidence>
<evidence type="ECO:0000259" key="15">
    <source>
        <dbReference type="PROSITE" id="PS51747"/>
    </source>
</evidence>
<feature type="domain" description="CMP/dCMP-type deaminase" evidence="15">
    <location>
        <begin position="1"/>
        <end position="117"/>
    </location>
</feature>
<evidence type="ECO:0000256" key="8">
    <source>
        <dbReference type="ARBA" id="ARBA00022833"/>
    </source>
</evidence>
<evidence type="ECO:0000313" key="17">
    <source>
        <dbReference type="Proteomes" id="UP001203004"/>
    </source>
</evidence>